<feature type="transmembrane region" description="Helical" evidence="7">
    <location>
        <begin position="407"/>
        <end position="427"/>
    </location>
</feature>
<keyword evidence="10" id="KW-1185">Reference proteome</keyword>
<evidence type="ECO:0000313" key="10">
    <source>
        <dbReference type="Proteomes" id="UP000294581"/>
    </source>
</evidence>
<gene>
    <name evidence="9" type="ORF">C7445_10769</name>
</gene>
<feature type="transmembrane region" description="Helical" evidence="7">
    <location>
        <begin position="623"/>
        <end position="645"/>
    </location>
</feature>
<dbReference type="AlphaFoldDB" id="A0A4R8LNY7"/>
<comment type="caution">
    <text evidence="9">The sequence shown here is derived from an EMBL/GenBank/DDBJ whole genome shotgun (WGS) entry which is preliminary data.</text>
</comment>
<dbReference type="Proteomes" id="UP000294581">
    <property type="component" value="Unassembled WGS sequence"/>
</dbReference>
<evidence type="ECO:0000256" key="6">
    <source>
        <dbReference type="ARBA" id="ARBA00023136"/>
    </source>
</evidence>
<evidence type="ECO:0000313" key="9">
    <source>
        <dbReference type="EMBL" id="TDY46292.1"/>
    </source>
</evidence>
<evidence type="ECO:0000256" key="3">
    <source>
        <dbReference type="ARBA" id="ARBA00022475"/>
    </source>
</evidence>
<organism evidence="9 10">
    <name type="scientific">Alicyclobacillus sacchari</name>
    <dbReference type="NCBI Taxonomy" id="392010"/>
    <lineage>
        <taxon>Bacteria</taxon>
        <taxon>Bacillati</taxon>
        <taxon>Bacillota</taxon>
        <taxon>Bacilli</taxon>
        <taxon>Bacillales</taxon>
        <taxon>Alicyclobacillaceae</taxon>
        <taxon>Alicyclobacillus</taxon>
    </lineage>
</organism>
<sequence length="736" mass="78509">MERTEYAGYLSVLSKWTTGPRSKWVTLFIWIACTIIASLAWPAANRMDRDSSSYLPHSAPSVQAQRNIEQSFPSATGTPALVVWYNSQGITSKDVKIITSVSQTLLVHPVTSQVAVPPLASMPATALSSLMSKDKTTLVLPVTLKSNATQAQLNRAIAQIKRIVEAQAGPQAITGSLNTHGLHVRITGPAGIAVDAVSLFQHADFTLLMATTLLVLALLIILYRSPILAFVPLVTVGIAYGLISPILGELSAQHLVTFDAQTTSIMTVLLFGAGTDYCLLMVARYREQLYRFQSKDSAIREAVGGAAGAIALSGLTVALALVSLLLAQYESYHEFAIPFCLAIVIMALAGVTLLPALLAILGRVAFFPFIPRPEASAGATSARRRSRRGEPGALSNWIARTATSRSVMVTTIGILILICLGLFTFQIRTTYSLISSFPTSMPSREGYAILSKHFEPGELAPVELLVPNQAAQSVTHALKDEPCVDTAYVVQTNGHTHLALVDVTLATDPYSNTAIADLAKVKDAAEKAVDSQRPGLQHGQVWISGPTATEADTAALTSRDTHVVVPVVIAIIALVLLLYLRSIVAALYLIATVILSYLGALGAGWLIIHYVLGSAAMQGAIPLYAFVFLVALGEDYNIFVVSRIWQTKGRLSHKESVAQAVASTSGVITSAGLILAGTFAVLASLPIQVLVQFGIVSAIGVLLDTFIVRPFIVPAITSLCGRFAYWPSRPSMAVEK</sequence>
<comment type="subcellular location">
    <subcellularLocation>
        <location evidence="1">Cell membrane</location>
        <topology evidence="1">Multi-pass membrane protein</topology>
    </subcellularLocation>
</comment>
<dbReference type="InterPro" id="IPR050545">
    <property type="entry name" value="Mycobact_MmpL"/>
</dbReference>
<dbReference type="EMBL" id="SORF01000007">
    <property type="protein sequence ID" value="TDY46292.1"/>
    <property type="molecule type" value="Genomic_DNA"/>
</dbReference>
<name>A0A4R8LNY7_9BACL</name>
<feature type="transmembrane region" description="Helical" evidence="7">
    <location>
        <begin position="230"/>
        <end position="248"/>
    </location>
</feature>
<feature type="transmembrane region" description="Helical" evidence="7">
    <location>
        <begin position="260"/>
        <end position="282"/>
    </location>
</feature>
<keyword evidence="4 7" id="KW-0812">Transmembrane</keyword>
<feature type="transmembrane region" description="Helical" evidence="7">
    <location>
        <begin position="303"/>
        <end position="329"/>
    </location>
</feature>
<comment type="similarity">
    <text evidence="2">Belongs to the resistance-nodulation-cell division (RND) (TC 2.A.6) family. MmpL subfamily.</text>
</comment>
<feature type="transmembrane region" description="Helical" evidence="7">
    <location>
        <begin position="563"/>
        <end position="580"/>
    </location>
</feature>
<accession>A0A4R8LNY7</accession>
<dbReference type="Pfam" id="PF03176">
    <property type="entry name" value="MMPL"/>
    <property type="match status" value="2"/>
</dbReference>
<dbReference type="SUPFAM" id="SSF82866">
    <property type="entry name" value="Multidrug efflux transporter AcrB transmembrane domain"/>
    <property type="match status" value="2"/>
</dbReference>
<evidence type="ECO:0000256" key="4">
    <source>
        <dbReference type="ARBA" id="ARBA00022692"/>
    </source>
</evidence>
<dbReference type="OrthoDB" id="2365435at2"/>
<feature type="transmembrane region" description="Helical" evidence="7">
    <location>
        <begin position="335"/>
        <end position="362"/>
    </location>
</feature>
<dbReference type="InterPro" id="IPR000731">
    <property type="entry name" value="SSD"/>
</dbReference>
<feature type="domain" description="SSD" evidence="8">
    <location>
        <begin position="558"/>
        <end position="718"/>
    </location>
</feature>
<feature type="transmembrane region" description="Helical" evidence="7">
    <location>
        <begin position="689"/>
        <end position="708"/>
    </location>
</feature>
<dbReference type="Gene3D" id="1.20.1640.10">
    <property type="entry name" value="Multidrug efflux transporter AcrB transmembrane domain"/>
    <property type="match status" value="2"/>
</dbReference>
<reference evidence="9 10" key="1">
    <citation type="submission" date="2019-03" db="EMBL/GenBank/DDBJ databases">
        <title>Genomic Encyclopedia of Type Strains, Phase IV (KMG-IV): sequencing the most valuable type-strain genomes for metagenomic binning, comparative biology and taxonomic classification.</title>
        <authorList>
            <person name="Goeker M."/>
        </authorList>
    </citation>
    <scope>NUCLEOTIDE SEQUENCE [LARGE SCALE GENOMIC DNA]</scope>
    <source>
        <strain evidence="9 10">DSM 17974</strain>
    </source>
</reference>
<dbReference type="PANTHER" id="PTHR33406">
    <property type="entry name" value="MEMBRANE PROTEIN MJ1562-RELATED"/>
    <property type="match status" value="1"/>
</dbReference>
<feature type="transmembrane region" description="Helical" evidence="7">
    <location>
        <begin position="205"/>
        <end position="223"/>
    </location>
</feature>
<feature type="transmembrane region" description="Helical" evidence="7">
    <location>
        <begin position="587"/>
        <end position="611"/>
    </location>
</feature>
<evidence type="ECO:0000256" key="2">
    <source>
        <dbReference type="ARBA" id="ARBA00010157"/>
    </source>
</evidence>
<protein>
    <submittedName>
        <fullName evidence="9">RND superfamily putative drug exporter</fullName>
    </submittedName>
</protein>
<dbReference type="InterPro" id="IPR004869">
    <property type="entry name" value="MMPL_dom"/>
</dbReference>
<keyword evidence="6 7" id="KW-0472">Membrane</keyword>
<proteinExistence type="inferred from homology"/>
<evidence type="ECO:0000256" key="7">
    <source>
        <dbReference type="SAM" id="Phobius"/>
    </source>
</evidence>
<feature type="transmembrane region" description="Helical" evidence="7">
    <location>
        <begin position="657"/>
        <end position="683"/>
    </location>
</feature>
<dbReference type="RefSeq" id="WP_134159655.1">
    <property type="nucleotide sequence ID" value="NZ_SORF01000007.1"/>
</dbReference>
<feature type="domain" description="SSD" evidence="8">
    <location>
        <begin position="230"/>
        <end position="360"/>
    </location>
</feature>
<evidence type="ECO:0000259" key="8">
    <source>
        <dbReference type="PROSITE" id="PS50156"/>
    </source>
</evidence>
<dbReference type="GO" id="GO:0005886">
    <property type="term" value="C:plasma membrane"/>
    <property type="evidence" value="ECO:0007669"/>
    <property type="project" value="UniProtKB-SubCell"/>
</dbReference>
<evidence type="ECO:0000256" key="1">
    <source>
        <dbReference type="ARBA" id="ARBA00004651"/>
    </source>
</evidence>
<keyword evidence="3" id="KW-1003">Cell membrane</keyword>
<evidence type="ECO:0000256" key="5">
    <source>
        <dbReference type="ARBA" id="ARBA00022989"/>
    </source>
</evidence>
<dbReference type="PANTHER" id="PTHR33406:SF6">
    <property type="entry name" value="MEMBRANE PROTEIN YDGH-RELATED"/>
    <property type="match status" value="1"/>
</dbReference>
<feature type="transmembrane region" description="Helical" evidence="7">
    <location>
        <begin position="24"/>
        <end position="44"/>
    </location>
</feature>
<dbReference type="PROSITE" id="PS50156">
    <property type="entry name" value="SSD"/>
    <property type="match status" value="2"/>
</dbReference>
<keyword evidence="5 7" id="KW-1133">Transmembrane helix</keyword>